<reference evidence="8" key="1">
    <citation type="submission" date="2016-03" db="EMBL/GenBank/DDBJ databases">
        <authorList>
            <person name="Devillers Hugo."/>
        </authorList>
    </citation>
    <scope>NUCLEOTIDE SEQUENCE [LARGE SCALE GENOMIC DNA]</scope>
</reference>
<evidence type="ECO:0000256" key="1">
    <source>
        <dbReference type="ARBA" id="ARBA00004141"/>
    </source>
</evidence>
<evidence type="ECO:0000256" key="6">
    <source>
        <dbReference type="SAM" id="Phobius"/>
    </source>
</evidence>
<keyword evidence="4 6" id="KW-1133">Transmembrane helix</keyword>
<feature type="transmembrane region" description="Helical" evidence="6">
    <location>
        <begin position="176"/>
        <end position="196"/>
    </location>
</feature>
<dbReference type="EMBL" id="LT598479">
    <property type="protein sequence ID" value="SCU83469.1"/>
    <property type="molecule type" value="Genomic_DNA"/>
</dbReference>
<evidence type="ECO:0000256" key="2">
    <source>
        <dbReference type="ARBA" id="ARBA00007322"/>
    </source>
</evidence>
<dbReference type="Proteomes" id="UP000191144">
    <property type="component" value="Chromosome C"/>
</dbReference>
<comment type="similarity">
    <text evidence="2">Belongs to the PER33/POM33 family.</text>
</comment>
<dbReference type="AlphaFoldDB" id="A0A1G4J224"/>
<dbReference type="PANTHER" id="PTHR12703">
    <property type="entry name" value="TRANSMEMBRANE PROTEIN 33"/>
    <property type="match status" value="1"/>
</dbReference>
<proteinExistence type="inferred from homology"/>
<gene>
    <name evidence="7" type="ORF">LAME_0C05292G</name>
</gene>
<keyword evidence="3 6" id="KW-0812">Transmembrane</keyword>
<evidence type="ECO:0000313" key="8">
    <source>
        <dbReference type="Proteomes" id="UP000191144"/>
    </source>
</evidence>
<name>A0A1G4J224_9SACH</name>
<feature type="transmembrane region" description="Helical" evidence="6">
    <location>
        <begin position="28"/>
        <end position="46"/>
    </location>
</feature>
<evidence type="ECO:0000256" key="5">
    <source>
        <dbReference type="ARBA" id="ARBA00023136"/>
    </source>
</evidence>
<keyword evidence="5 6" id="KW-0472">Membrane</keyword>
<sequence length="274" mass="31304">MAAAQSAQGVPRHFQVSKFLSLAQTSQFAWFGGHLVVLTCAFLYMLTFRRGTLHLHNTLYRVLYLGVIESFGIIIYQQHFKHRGQPSGATGTNGPAPTLAQLLLRDDNSMYVAIAVMWFLTPRLTLTMIPYVVFSFFHFLTYLKSVLLPQVFEIGPNSRLTVLIDNFIRENNDRSMVWSSFSELVCVAVVLVRALLWYPRSWIVALVYCLFIKIRYETSPYTRSGVKRWEVRLDGLMSHSGVPAAIKNAYVHFKNNVRQLRKYNLSGTPPAKTM</sequence>
<feature type="transmembrane region" description="Helical" evidence="6">
    <location>
        <begin position="110"/>
        <end position="134"/>
    </location>
</feature>
<dbReference type="InterPro" id="IPR005344">
    <property type="entry name" value="TMEM33/Pom33"/>
</dbReference>
<dbReference type="InterPro" id="IPR051645">
    <property type="entry name" value="PER33/POM33_regulator"/>
</dbReference>
<comment type="subcellular location">
    <subcellularLocation>
        <location evidence="1">Membrane</location>
        <topology evidence="1">Multi-pass membrane protein</topology>
    </subcellularLocation>
</comment>
<evidence type="ECO:0000256" key="3">
    <source>
        <dbReference type="ARBA" id="ARBA00022692"/>
    </source>
</evidence>
<feature type="transmembrane region" description="Helical" evidence="6">
    <location>
        <begin position="58"/>
        <end position="76"/>
    </location>
</feature>
<dbReference type="GO" id="GO:0005783">
    <property type="term" value="C:endoplasmic reticulum"/>
    <property type="evidence" value="ECO:0007669"/>
    <property type="project" value="TreeGrafter"/>
</dbReference>
<dbReference type="Pfam" id="PF03661">
    <property type="entry name" value="TMEM33_Pom33"/>
    <property type="match status" value="1"/>
</dbReference>
<dbReference type="GO" id="GO:0016020">
    <property type="term" value="C:membrane"/>
    <property type="evidence" value="ECO:0007669"/>
    <property type="project" value="UniProtKB-SubCell"/>
</dbReference>
<keyword evidence="8" id="KW-1185">Reference proteome</keyword>
<evidence type="ECO:0000313" key="7">
    <source>
        <dbReference type="EMBL" id="SCU83469.1"/>
    </source>
</evidence>
<accession>A0A1G4J224</accession>
<protein>
    <submittedName>
        <fullName evidence="7">LAME_0C05292g1_1</fullName>
    </submittedName>
</protein>
<organism evidence="7 8">
    <name type="scientific">Lachancea meyersii CBS 8951</name>
    <dbReference type="NCBI Taxonomy" id="1266667"/>
    <lineage>
        <taxon>Eukaryota</taxon>
        <taxon>Fungi</taxon>
        <taxon>Dikarya</taxon>
        <taxon>Ascomycota</taxon>
        <taxon>Saccharomycotina</taxon>
        <taxon>Saccharomycetes</taxon>
        <taxon>Saccharomycetales</taxon>
        <taxon>Saccharomycetaceae</taxon>
        <taxon>Lachancea</taxon>
    </lineage>
</organism>
<dbReference type="GO" id="GO:0061024">
    <property type="term" value="P:membrane organization"/>
    <property type="evidence" value="ECO:0007669"/>
    <property type="project" value="TreeGrafter"/>
</dbReference>
<dbReference type="PANTHER" id="PTHR12703:SF6">
    <property type="entry name" value="PORE MEMBRANE PROTEIN OF 33 KDA"/>
    <property type="match status" value="1"/>
</dbReference>
<dbReference type="GO" id="GO:0071786">
    <property type="term" value="P:endoplasmic reticulum tubular network organization"/>
    <property type="evidence" value="ECO:0007669"/>
    <property type="project" value="TreeGrafter"/>
</dbReference>
<dbReference type="OrthoDB" id="5581259at2759"/>
<evidence type="ECO:0000256" key="4">
    <source>
        <dbReference type="ARBA" id="ARBA00022989"/>
    </source>
</evidence>